<name>M4BTV2_HYAAE</name>
<keyword evidence="8" id="KW-1185">Reference proteome</keyword>
<dbReference type="PANTHER" id="PTHR43603:SF1">
    <property type="entry name" value="ZINC-REGULATED GTPASE METALLOPROTEIN ACTIVATOR 1"/>
    <property type="match status" value="1"/>
</dbReference>
<proteinExistence type="inferred from homology"/>
<dbReference type="HOGENOM" id="CLU_038763_0_0_1"/>
<dbReference type="InParanoid" id="M4BTV2"/>
<keyword evidence="1" id="KW-0547">Nucleotide-binding</keyword>
<evidence type="ECO:0000256" key="3">
    <source>
        <dbReference type="ARBA" id="ARBA00023186"/>
    </source>
</evidence>
<organism evidence="7 8">
    <name type="scientific">Hyaloperonospora arabidopsidis (strain Emoy2)</name>
    <name type="common">Downy mildew agent</name>
    <name type="synonym">Peronospora arabidopsidis</name>
    <dbReference type="NCBI Taxonomy" id="559515"/>
    <lineage>
        <taxon>Eukaryota</taxon>
        <taxon>Sar</taxon>
        <taxon>Stramenopiles</taxon>
        <taxon>Oomycota</taxon>
        <taxon>Peronosporomycetes</taxon>
        <taxon>Peronosporales</taxon>
        <taxon>Peronosporaceae</taxon>
        <taxon>Hyaloperonospora</taxon>
    </lineage>
</organism>
<dbReference type="InterPro" id="IPR027417">
    <property type="entry name" value="P-loop_NTPase"/>
</dbReference>
<evidence type="ECO:0000256" key="4">
    <source>
        <dbReference type="ARBA" id="ARBA00034320"/>
    </source>
</evidence>
<dbReference type="EMBL" id="JH597877">
    <property type="status" value="NOT_ANNOTATED_CDS"/>
    <property type="molecule type" value="Genomic_DNA"/>
</dbReference>
<dbReference type="InterPro" id="IPR003495">
    <property type="entry name" value="CobW/HypB/UreG_nucleotide-bd"/>
</dbReference>
<dbReference type="InterPro" id="IPR036627">
    <property type="entry name" value="CobW-likC_sf"/>
</dbReference>
<evidence type="ECO:0000256" key="2">
    <source>
        <dbReference type="ARBA" id="ARBA00022801"/>
    </source>
</evidence>
<evidence type="ECO:0000313" key="7">
    <source>
        <dbReference type="EnsemblProtists" id="HpaP809888"/>
    </source>
</evidence>
<reference evidence="8" key="1">
    <citation type="journal article" date="2010" name="Science">
        <title>Signatures of adaptation to obligate biotrophy in the Hyaloperonospora arabidopsidis genome.</title>
        <authorList>
            <person name="Baxter L."/>
            <person name="Tripathy S."/>
            <person name="Ishaque N."/>
            <person name="Boot N."/>
            <person name="Cabral A."/>
            <person name="Kemen E."/>
            <person name="Thines M."/>
            <person name="Ah-Fong A."/>
            <person name="Anderson R."/>
            <person name="Badejoko W."/>
            <person name="Bittner-Eddy P."/>
            <person name="Boore J.L."/>
            <person name="Chibucos M.C."/>
            <person name="Coates M."/>
            <person name="Dehal P."/>
            <person name="Delehaunty K."/>
            <person name="Dong S."/>
            <person name="Downton P."/>
            <person name="Dumas B."/>
            <person name="Fabro G."/>
            <person name="Fronick C."/>
            <person name="Fuerstenberg S.I."/>
            <person name="Fulton L."/>
            <person name="Gaulin E."/>
            <person name="Govers F."/>
            <person name="Hughes L."/>
            <person name="Humphray S."/>
            <person name="Jiang R.H."/>
            <person name="Judelson H."/>
            <person name="Kamoun S."/>
            <person name="Kyung K."/>
            <person name="Meijer H."/>
            <person name="Minx P."/>
            <person name="Morris P."/>
            <person name="Nelson J."/>
            <person name="Phuntumart V."/>
            <person name="Qutob D."/>
            <person name="Rehmany A."/>
            <person name="Rougon-Cardoso A."/>
            <person name="Ryden P."/>
            <person name="Torto-Alalibo T."/>
            <person name="Studholme D."/>
            <person name="Wang Y."/>
            <person name="Win J."/>
            <person name="Wood J."/>
            <person name="Clifton S.W."/>
            <person name="Rogers J."/>
            <person name="Van den Ackerveken G."/>
            <person name="Jones J.D."/>
            <person name="McDowell J.M."/>
            <person name="Beynon J."/>
            <person name="Tyler B.M."/>
        </authorList>
    </citation>
    <scope>NUCLEOTIDE SEQUENCE [LARGE SCALE GENOMIC DNA]</scope>
    <source>
        <strain evidence="8">Emoy2</strain>
    </source>
</reference>
<protein>
    <recommendedName>
        <fullName evidence="6">CobW C-terminal domain-containing protein</fullName>
    </recommendedName>
</protein>
<dbReference type="eggNOG" id="KOG2743">
    <property type="taxonomic scope" value="Eukaryota"/>
</dbReference>
<evidence type="ECO:0000259" key="6">
    <source>
        <dbReference type="SMART" id="SM00833"/>
    </source>
</evidence>
<sequence>MGDNNVNHIIDNNDNAGDLSHVDYLVMETSGTTDPTQLIAAVREKFGKMTRARLDSVVVVVDGDAVSQDAEKGSQPCGVAIQQLQCADVVLLNKVDLLDEAKLEAARRVIALYAPNAQVYETKYAQVFLPHVLDIEVPEMAFNGSVSHENVPAQWNLKTGGALNGTGTAGSRRLRVERPSDLVSRNDDAAVMQKMSFESVVFESLVPIPLAAVHNWLQQHRPKGMLRAKGVMYIAELPQYRFVLQISGKQRLDVVNTGVWHSTPKTQFVVIGCNSSNGVSERFDKQQAREHLELCLSRSLDEMENENKQTRAQCLAKLQADHRFETLLLPDKPTIVAFRLSCPTSPVDGAMLRHHHHIDMNELTKHLLRDVNASGGGSLLLYASKLSPDDTEKVFAVASTIGLASVLSMWDEIGLRAELVIDEVKKKLATCLCGF</sequence>
<evidence type="ECO:0000256" key="1">
    <source>
        <dbReference type="ARBA" id="ARBA00022741"/>
    </source>
</evidence>
<dbReference type="GO" id="GO:0000166">
    <property type="term" value="F:nucleotide binding"/>
    <property type="evidence" value="ECO:0007669"/>
    <property type="project" value="UniProtKB-KW"/>
</dbReference>
<dbReference type="InterPro" id="IPR051927">
    <property type="entry name" value="Zn_Chap_cDPG_Synth"/>
</dbReference>
<dbReference type="InterPro" id="IPR011629">
    <property type="entry name" value="CobW-like_C"/>
</dbReference>
<feature type="domain" description="CobW C-terminal" evidence="6">
    <location>
        <begin position="197"/>
        <end position="296"/>
    </location>
</feature>
<comment type="similarity">
    <text evidence="4">Belongs to the SIMIBI class G3E GTPase family. ZNG1 subfamily.</text>
</comment>
<comment type="catalytic activity">
    <reaction evidence="5">
        <text>GTP + H2O = GDP + phosphate + H(+)</text>
        <dbReference type="Rhea" id="RHEA:19669"/>
        <dbReference type="ChEBI" id="CHEBI:15377"/>
        <dbReference type="ChEBI" id="CHEBI:15378"/>
        <dbReference type="ChEBI" id="CHEBI:37565"/>
        <dbReference type="ChEBI" id="CHEBI:43474"/>
        <dbReference type="ChEBI" id="CHEBI:58189"/>
    </reaction>
    <physiologicalReaction direction="left-to-right" evidence="5">
        <dbReference type="Rhea" id="RHEA:19670"/>
    </physiologicalReaction>
</comment>
<dbReference type="Pfam" id="PF07683">
    <property type="entry name" value="CobW_C"/>
    <property type="match status" value="1"/>
</dbReference>
<dbReference type="GO" id="GO:0016787">
    <property type="term" value="F:hydrolase activity"/>
    <property type="evidence" value="ECO:0007669"/>
    <property type="project" value="UniProtKB-KW"/>
</dbReference>
<dbReference type="AlphaFoldDB" id="M4BTV2"/>
<dbReference type="Gene3D" id="3.30.1220.10">
    <property type="entry name" value="CobW-like, C-terminal domain"/>
    <property type="match status" value="1"/>
</dbReference>
<dbReference type="OMA" id="RVYETDH"/>
<evidence type="ECO:0000313" key="8">
    <source>
        <dbReference type="Proteomes" id="UP000011713"/>
    </source>
</evidence>
<dbReference type="Proteomes" id="UP000011713">
    <property type="component" value="Unassembled WGS sequence"/>
</dbReference>
<dbReference type="EnsemblProtists" id="HpaT809888">
    <property type="protein sequence ID" value="HpaP809888"/>
    <property type="gene ID" value="HpaG809888"/>
</dbReference>
<dbReference type="VEuPathDB" id="FungiDB:HpaG809888"/>
<dbReference type="PANTHER" id="PTHR43603">
    <property type="entry name" value="COBW DOMAIN-CONTAINING PROTEIN DDB_G0274527"/>
    <property type="match status" value="1"/>
</dbReference>
<accession>M4BTV2</accession>
<dbReference type="Pfam" id="PF02492">
    <property type="entry name" value="cobW"/>
    <property type="match status" value="1"/>
</dbReference>
<dbReference type="SMART" id="SM00833">
    <property type="entry name" value="CobW_C"/>
    <property type="match status" value="1"/>
</dbReference>
<reference evidence="7" key="2">
    <citation type="submission" date="2015-06" db="UniProtKB">
        <authorList>
            <consortium name="EnsemblProtists"/>
        </authorList>
    </citation>
    <scope>IDENTIFICATION</scope>
    <source>
        <strain evidence="7">Emoy2</strain>
    </source>
</reference>
<dbReference type="Gene3D" id="3.40.50.300">
    <property type="entry name" value="P-loop containing nucleotide triphosphate hydrolases"/>
    <property type="match status" value="1"/>
</dbReference>
<evidence type="ECO:0000256" key="5">
    <source>
        <dbReference type="ARBA" id="ARBA00049117"/>
    </source>
</evidence>
<dbReference type="SUPFAM" id="SSF52540">
    <property type="entry name" value="P-loop containing nucleoside triphosphate hydrolases"/>
    <property type="match status" value="1"/>
</dbReference>
<dbReference type="STRING" id="559515.M4BTV2"/>
<dbReference type="SUPFAM" id="SSF90002">
    <property type="entry name" value="Hypothetical protein YjiA, C-terminal domain"/>
    <property type="match status" value="1"/>
</dbReference>
<keyword evidence="3" id="KW-0143">Chaperone</keyword>
<keyword evidence="2" id="KW-0378">Hydrolase</keyword>